<comment type="caution">
    <text evidence="1">The sequence shown here is derived from an EMBL/GenBank/DDBJ whole genome shotgun (WGS) entry which is preliminary data.</text>
</comment>
<proteinExistence type="predicted"/>
<dbReference type="AlphaFoldDB" id="A0A4Y2PTL3"/>
<dbReference type="EMBL" id="BGPR01012098">
    <property type="protein sequence ID" value="GBN54561.1"/>
    <property type="molecule type" value="Genomic_DNA"/>
</dbReference>
<keyword evidence="2" id="KW-1185">Reference proteome</keyword>
<evidence type="ECO:0000313" key="2">
    <source>
        <dbReference type="Proteomes" id="UP000499080"/>
    </source>
</evidence>
<protein>
    <submittedName>
        <fullName evidence="1">Uncharacterized protein</fullName>
    </submittedName>
</protein>
<dbReference type="Proteomes" id="UP000499080">
    <property type="component" value="Unassembled WGS sequence"/>
</dbReference>
<reference evidence="1 2" key="1">
    <citation type="journal article" date="2019" name="Sci. Rep.">
        <title>Orb-weaving spider Araneus ventricosus genome elucidates the spidroin gene catalogue.</title>
        <authorList>
            <person name="Kono N."/>
            <person name="Nakamura H."/>
            <person name="Ohtoshi R."/>
            <person name="Moran D.A.P."/>
            <person name="Shinohara A."/>
            <person name="Yoshida Y."/>
            <person name="Fujiwara M."/>
            <person name="Mori M."/>
            <person name="Tomita M."/>
            <person name="Arakawa K."/>
        </authorList>
    </citation>
    <scope>NUCLEOTIDE SEQUENCE [LARGE SCALE GENOMIC DNA]</scope>
</reference>
<gene>
    <name evidence="1" type="ORF">AVEN_136133_1</name>
</gene>
<organism evidence="1 2">
    <name type="scientific">Araneus ventricosus</name>
    <name type="common">Orbweaver spider</name>
    <name type="synonym">Epeira ventricosa</name>
    <dbReference type="NCBI Taxonomy" id="182803"/>
    <lineage>
        <taxon>Eukaryota</taxon>
        <taxon>Metazoa</taxon>
        <taxon>Ecdysozoa</taxon>
        <taxon>Arthropoda</taxon>
        <taxon>Chelicerata</taxon>
        <taxon>Arachnida</taxon>
        <taxon>Araneae</taxon>
        <taxon>Araneomorphae</taxon>
        <taxon>Entelegynae</taxon>
        <taxon>Araneoidea</taxon>
        <taxon>Araneidae</taxon>
        <taxon>Araneus</taxon>
    </lineage>
</organism>
<sequence length="94" mass="10727">MIHTAVRMNIMNLCETFSMSFYRQLSFYGRKHEDTQSSPCRCLFDGRGYPLNGAARKVAGSKSHRACLGFYKSYYTRSTISRVPADLKLEECGL</sequence>
<name>A0A4Y2PTL3_ARAVE</name>
<accession>A0A4Y2PTL3</accession>
<evidence type="ECO:0000313" key="1">
    <source>
        <dbReference type="EMBL" id="GBN54561.1"/>
    </source>
</evidence>